<dbReference type="Gene3D" id="3.40.190.290">
    <property type="match status" value="1"/>
</dbReference>
<evidence type="ECO:0000256" key="4">
    <source>
        <dbReference type="ARBA" id="ARBA00023163"/>
    </source>
</evidence>
<organism evidence="6 7">
    <name type="scientific">Paraburkholderia domus</name>
    <dbReference type="NCBI Taxonomy" id="2793075"/>
    <lineage>
        <taxon>Bacteria</taxon>
        <taxon>Pseudomonadati</taxon>
        <taxon>Pseudomonadota</taxon>
        <taxon>Betaproteobacteria</taxon>
        <taxon>Burkholderiales</taxon>
        <taxon>Burkholderiaceae</taxon>
        <taxon>Paraburkholderia</taxon>
    </lineage>
</organism>
<sequence>MTDLKLIEAFVLAMRHGSLSAAETHSGIPKATLSRLISRLEESLGVQLFQRSARRAVPTEAGRQFYVHSQRLLDSVNAEFEEAKAVVQNLADGNSGELSIVTVSCLSSSYVTHILSRYMELHPAVVCRLDIVCDPTPTRADNVDCYVSTAPPSDPNLTIFLLGKLKCRLFASPAYVKKFGMPRAPSDLIHHKCLVLQRNLSDVTIRLTSYDQIVECEIPVGGSTNDYWIMKTMAIDGYGVAALPDFFARPEVEAGTLLPVLAEWEAPALPVYCAYPKRRLLGRKVSGLIDLMIESFEQIGVIHFYVADGAAVDHMAAL</sequence>
<dbReference type="SUPFAM" id="SSF46785">
    <property type="entry name" value="Winged helix' DNA-binding domain"/>
    <property type="match status" value="1"/>
</dbReference>
<evidence type="ECO:0000313" key="7">
    <source>
        <dbReference type="Proteomes" id="UP000675121"/>
    </source>
</evidence>
<dbReference type="FunFam" id="1.10.10.10:FF:000001">
    <property type="entry name" value="LysR family transcriptional regulator"/>
    <property type="match status" value="1"/>
</dbReference>
<dbReference type="GO" id="GO:0043565">
    <property type="term" value="F:sequence-specific DNA binding"/>
    <property type="evidence" value="ECO:0007669"/>
    <property type="project" value="TreeGrafter"/>
</dbReference>
<dbReference type="InterPro" id="IPR036388">
    <property type="entry name" value="WH-like_DNA-bd_sf"/>
</dbReference>
<feature type="domain" description="HTH lysR-type" evidence="5">
    <location>
        <begin position="1"/>
        <end position="59"/>
    </location>
</feature>
<keyword evidence="7" id="KW-1185">Reference proteome</keyword>
<evidence type="ECO:0000256" key="2">
    <source>
        <dbReference type="ARBA" id="ARBA00023015"/>
    </source>
</evidence>
<evidence type="ECO:0000256" key="1">
    <source>
        <dbReference type="ARBA" id="ARBA00009437"/>
    </source>
</evidence>
<dbReference type="InterPro" id="IPR036390">
    <property type="entry name" value="WH_DNA-bd_sf"/>
</dbReference>
<dbReference type="Pfam" id="PF00126">
    <property type="entry name" value="HTH_1"/>
    <property type="match status" value="1"/>
</dbReference>
<keyword evidence="4" id="KW-0804">Transcription</keyword>
<evidence type="ECO:0000256" key="3">
    <source>
        <dbReference type="ARBA" id="ARBA00023125"/>
    </source>
</evidence>
<comment type="similarity">
    <text evidence="1">Belongs to the LysR transcriptional regulatory family.</text>
</comment>
<keyword evidence="2" id="KW-0805">Transcription regulation</keyword>
<dbReference type="InterPro" id="IPR000847">
    <property type="entry name" value="LysR_HTH_N"/>
</dbReference>
<dbReference type="InterPro" id="IPR005119">
    <property type="entry name" value="LysR_subst-bd"/>
</dbReference>
<dbReference type="RefSeq" id="WP_201082699.1">
    <property type="nucleotide sequence ID" value="NZ_CAJNAS010000002.1"/>
</dbReference>
<proteinExistence type="inferred from homology"/>
<keyword evidence="3" id="KW-0238">DNA-binding</keyword>
<dbReference type="GO" id="GO:0006351">
    <property type="term" value="P:DNA-templated transcription"/>
    <property type="evidence" value="ECO:0007669"/>
    <property type="project" value="TreeGrafter"/>
</dbReference>
<protein>
    <submittedName>
        <fullName evidence="6">HTH-type transcriptional regulator PgrR</fullName>
    </submittedName>
</protein>
<dbReference type="InterPro" id="IPR058163">
    <property type="entry name" value="LysR-type_TF_proteobact-type"/>
</dbReference>
<evidence type="ECO:0000313" key="6">
    <source>
        <dbReference type="EMBL" id="CAE6866053.1"/>
    </source>
</evidence>
<dbReference type="AlphaFoldDB" id="A0A9N8MST8"/>
<gene>
    <name evidence="6" type="primary">pgrR_1</name>
    <name evidence="6" type="ORF">R70211_00807</name>
</gene>
<dbReference type="GO" id="GO:0003700">
    <property type="term" value="F:DNA-binding transcription factor activity"/>
    <property type="evidence" value="ECO:0007669"/>
    <property type="project" value="InterPro"/>
</dbReference>
<dbReference type="CDD" id="cd08422">
    <property type="entry name" value="PBP2_CrgA_like"/>
    <property type="match status" value="1"/>
</dbReference>
<name>A0A9N8MST8_9BURK</name>
<dbReference type="SUPFAM" id="SSF53850">
    <property type="entry name" value="Periplasmic binding protein-like II"/>
    <property type="match status" value="1"/>
</dbReference>
<reference evidence="6" key="1">
    <citation type="submission" date="2021-02" db="EMBL/GenBank/DDBJ databases">
        <authorList>
            <person name="Vanwijnsberghe S."/>
        </authorList>
    </citation>
    <scope>NUCLEOTIDE SEQUENCE</scope>
    <source>
        <strain evidence="6">R-70211</strain>
    </source>
</reference>
<dbReference type="Proteomes" id="UP000675121">
    <property type="component" value="Unassembled WGS sequence"/>
</dbReference>
<dbReference type="Pfam" id="PF03466">
    <property type="entry name" value="LysR_substrate"/>
    <property type="match status" value="1"/>
</dbReference>
<evidence type="ECO:0000259" key="5">
    <source>
        <dbReference type="PROSITE" id="PS50931"/>
    </source>
</evidence>
<dbReference type="PANTHER" id="PTHR30537:SF68">
    <property type="entry name" value="TRANSCRIPTIONAL REGULATOR-RELATED"/>
    <property type="match status" value="1"/>
</dbReference>
<accession>A0A9N8MST8</accession>
<comment type="caution">
    <text evidence="6">The sequence shown here is derived from an EMBL/GenBank/DDBJ whole genome shotgun (WGS) entry which is preliminary data.</text>
</comment>
<dbReference type="EMBL" id="CAJNAS010000002">
    <property type="protein sequence ID" value="CAE6866053.1"/>
    <property type="molecule type" value="Genomic_DNA"/>
</dbReference>
<dbReference type="PANTHER" id="PTHR30537">
    <property type="entry name" value="HTH-TYPE TRANSCRIPTIONAL REGULATOR"/>
    <property type="match status" value="1"/>
</dbReference>
<dbReference type="PROSITE" id="PS50931">
    <property type="entry name" value="HTH_LYSR"/>
    <property type="match status" value="1"/>
</dbReference>
<dbReference type="Gene3D" id="1.10.10.10">
    <property type="entry name" value="Winged helix-like DNA-binding domain superfamily/Winged helix DNA-binding domain"/>
    <property type="match status" value="1"/>
</dbReference>